<gene>
    <name evidence="2" type="ORF">Lsed01_01599</name>
</gene>
<keyword evidence="3" id="KW-1185">Reference proteome</keyword>
<proteinExistence type="predicted"/>
<dbReference type="EMBL" id="BAABRR010000007">
    <property type="protein sequence ID" value="GAA5519161.1"/>
    <property type="molecule type" value="Genomic_DNA"/>
</dbReference>
<accession>A0ABP9WJ93</accession>
<dbReference type="SUPFAM" id="SSF55154">
    <property type="entry name" value="CYTH-like phosphatases"/>
    <property type="match status" value="1"/>
</dbReference>
<comment type="caution">
    <text evidence="2">The sequence shown here is derived from an EMBL/GenBank/DDBJ whole genome shotgun (WGS) entry which is preliminary data.</text>
</comment>
<evidence type="ECO:0000256" key="1">
    <source>
        <dbReference type="SAM" id="MobiDB-lite"/>
    </source>
</evidence>
<feature type="region of interest" description="Disordered" evidence="1">
    <location>
        <begin position="154"/>
        <end position="212"/>
    </location>
</feature>
<evidence type="ECO:0000313" key="3">
    <source>
        <dbReference type="Proteomes" id="UP001426770"/>
    </source>
</evidence>
<feature type="compositionally biased region" description="Low complexity" evidence="1">
    <location>
        <begin position="170"/>
        <end position="182"/>
    </location>
</feature>
<organism evidence="2 3">
    <name type="scientific">Demequina sediminis</name>
    <dbReference type="NCBI Taxonomy" id="1930058"/>
    <lineage>
        <taxon>Bacteria</taxon>
        <taxon>Bacillati</taxon>
        <taxon>Actinomycetota</taxon>
        <taxon>Actinomycetes</taxon>
        <taxon>Micrococcales</taxon>
        <taxon>Demequinaceae</taxon>
        <taxon>Demequina</taxon>
    </lineage>
</organism>
<dbReference type="InterPro" id="IPR033469">
    <property type="entry name" value="CYTH-like_dom_sf"/>
</dbReference>
<dbReference type="Proteomes" id="UP001426770">
    <property type="component" value="Unassembled WGS sequence"/>
</dbReference>
<name>A0ABP9WJ93_9MICO</name>
<evidence type="ECO:0000313" key="2">
    <source>
        <dbReference type="EMBL" id="GAA5519161.1"/>
    </source>
</evidence>
<sequence length="212" mass="23410">MSAPTTTGAPLPDLTAEHLGEVLALLPGSDSVELKATVPGADRRRVVQRLGMDPLEAELRQVAFFDTPDLLLNRHGVVVRARRIQGKEGDTVIKLRPINPADLGEDLRSDRAFGVEVDAMPGGYVRSASMKGTAKDKKLWEAFHGETPARALFSAPHGPRSCGCTRTARRSLSCPRSASRPRPSQRRRRPRHFSRRALARRHDRLSRSGDRL</sequence>
<feature type="compositionally biased region" description="Basic residues" evidence="1">
    <location>
        <begin position="183"/>
        <end position="204"/>
    </location>
</feature>
<dbReference type="Gene3D" id="2.40.320.10">
    <property type="entry name" value="Hypothetical Protein Pfu-838710-001"/>
    <property type="match status" value="1"/>
</dbReference>
<protein>
    <submittedName>
        <fullName evidence="2">Uncharacterized protein</fullName>
    </submittedName>
</protein>
<reference evidence="2 3" key="1">
    <citation type="submission" date="2024-02" db="EMBL/GenBank/DDBJ databases">
        <title>Lysinimicrobium sediminis NBRC 112286.</title>
        <authorList>
            <person name="Ichikawa N."/>
            <person name="Katano-Makiyama Y."/>
            <person name="Hidaka K."/>
        </authorList>
    </citation>
    <scope>NUCLEOTIDE SEQUENCE [LARGE SCALE GENOMIC DNA]</scope>
    <source>
        <strain evidence="2 3">NBRC 112286</strain>
    </source>
</reference>
<dbReference type="RefSeq" id="WP_345379502.1">
    <property type="nucleotide sequence ID" value="NZ_BAABRR010000007.1"/>
</dbReference>